<protein>
    <recommendedName>
        <fullName evidence="4">SGNH/GDSL hydrolase family protein</fullName>
    </recommendedName>
</protein>
<keyword evidence="1" id="KW-0812">Transmembrane</keyword>
<keyword evidence="1" id="KW-1133">Transmembrane helix</keyword>
<keyword evidence="3" id="KW-1185">Reference proteome</keyword>
<evidence type="ECO:0000313" key="3">
    <source>
        <dbReference type="Proteomes" id="UP000662373"/>
    </source>
</evidence>
<accession>A0A934KPL8</accession>
<organism evidence="2 3">
    <name type="scientific">Gelidibacter salicanalis</name>
    <dbReference type="NCBI Taxonomy" id="291193"/>
    <lineage>
        <taxon>Bacteria</taxon>
        <taxon>Pseudomonadati</taxon>
        <taxon>Bacteroidota</taxon>
        <taxon>Flavobacteriia</taxon>
        <taxon>Flavobacteriales</taxon>
        <taxon>Flavobacteriaceae</taxon>
        <taxon>Gelidibacter</taxon>
    </lineage>
</organism>
<dbReference type="RefSeq" id="WP_199596594.1">
    <property type="nucleotide sequence ID" value="NZ_JAEHJZ010000001.1"/>
</dbReference>
<name>A0A934KPL8_9FLAO</name>
<dbReference type="Proteomes" id="UP000662373">
    <property type="component" value="Unassembled WGS sequence"/>
</dbReference>
<evidence type="ECO:0000313" key="2">
    <source>
        <dbReference type="EMBL" id="MBJ7879146.1"/>
    </source>
</evidence>
<gene>
    <name evidence="2" type="ORF">JEM65_00545</name>
</gene>
<evidence type="ECO:0008006" key="4">
    <source>
        <dbReference type="Google" id="ProtNLM"/>
    </source>
</evidence>
<proteinExistence type="predicted"/>
<evidence type="ECO:0000256" key="1">
    <source>
        <dbReference type="SAM" id="Phobius"/>
    </source>
</evidence>
<dbReference type="AlphaFoldDB" id="A0A934KPL8"/>
<feature type="transmembrane region" description="Helical" evidence="1">
    <location>
        <begin position="7"/>
        <end position="29"/>
    </location>
</feature>
<keyword evidence="1" id="KW-0472">Membrane</keyword>
<reference evidence="2 3" key="1">
    <citation type="submission" date="2020-09" db="EMBL/GenBank/DDBJ databases">
        <title>Draft genome of Gelidibacter salicanalis PAMC21136.</title>
        <authorList>
            <person name="Park H."/>
        </authorList>
    </citation>
    <scope>NUCLEOTIDE SEQUENCE [LARGE SCALE GENOMIC DNA]</scope>
    <source>
        <strain evidence="2 3">PAMC21136</strain>
    </source>
</reference>
<sequence length="319" mass="37141">MGTFIKFFFFFIVIFIGLIAFVSISTSFIERRYSNFKIENNTTSIVIGHSHPECAFNDSLIPNLKNLSQSGESYFYNYFKTKRVIMQNASINVVFVEFTNNQIDESMDDWIWGDKFLSNSYPKYSSFMNADDNLVLFQNNPSAFINALSLSLKTKITKIFENKLKRSHISGGYLHLEKKLTDSIIKNTERLKHEAIAAQKDISEANLSYLDALIEFCTANNKRVILIRSPQHEKYPGYENENKYVEILQTRYANIEYMDFSNFPLTNNEYADLDHLNYKGAKVFSEWFADLLSNGLLEKKNKQDYIDERIMTKSLESRI</sequence>
<dbReference type="EMBL" id="JAEHJZ010000001">
    <property type="protein sequence ID" value="MBJ7879146.1"/>
    <property type="molecule type" value="Genomic_DNA"/>
</dbReference>
<comment type="caution">
    <text evidence="2">The sequence shown here is derived from an EMBL/GenBank/DDBJ whole genome shotgun (WGS) entry which is preliminary data.</text>
</comment>